<dbReference type="InterPro" id="IPR019489">
    <property type="entry name" value="Clp_ATPase_C"/>
</dbReference>
<dbReference type="SMART" id="SM00382">
    <property type="entry name" value="AAA"/>
    <property type="match status" value="1"/>
</dbReference>
<dbReference type="Gene3D" id="1.10.8.60">
    <property type="match status" value="1"/>
</dbReference>
<feature type="domain" description="AAA+ ATPase" evidence="5">
    <location>
        <begin position="121"/>
        <end position="262"/>
    </location>
</feature>
<dbReference type="GO" id="GO:0016887">
    <property type="term" value="F:ATP hydrolysis activity"/>
    <property type="evidence" value="ECO:0007669"/>
    <property type="project" value="InterPro"/>
</dbReference>
<name>A0A7X1AZY4_9BACT</name>
<keyword evidence="2 7" id="KW-0067">ATP-binding</keyword>
<dbReference type="InterPro" id="IPR027417">
    <property type="entry name" value="P-loop_NTPase"/>
</dbReference>
<dbReference type="AlphaFoldDB" id="A0A7X1AZY4"/>
<keyword evidence="7" id="KW-0378">Hydrolase</keyword>
<comment type="caution">
    <text evidence="7">The sequence shown here is derived from an EMBL/GenBank/DDBJ whole genome shotgun (WGS) entry which is preliminary data.</text>
</comment>
<gene>
    <name evidence="7" type="primary">clpX</name>
    <name evidence="7" type="ORF">H5P30_09170</name>
</gene>
<proteinExistence type="predicted"/>
<dbReference type="Pfam" id="PF07724">
    <property type="entry name" value="AAA_2"/>
    <property type="match status" value="1"/>
</dbReference>
<dbReference type="GO" id="GO:0005524">
    <property type="term" value="F:ATP binding"/>
    <property type="evidence" value="ECO:0007669"/>
    <property type="project" value="UniProtKB-KW"/>
</dbReference>
<evidence type="ECO:0000256" key="2">
    <source>
        <dbReference type="ARBA" id="ARBA00022840"/>
    </source>
</evidence>
<dbReference type="Proteomes" id="UP000525652">
    <property type="component" value="Unassembled WGS sequence"/>
</dbReference>
<dbReference type="Pfam" id="PF10431">
    <property type="entry name" value="ClpB_D2-small"/>
    <property type="match status" value="1"/>
</dbReference>
<dbReference type="InterPro" id="IPR003959">
    <property type="entry name" value="ATPase_AAA_core"/>
</dbReference>
<evidence type="ECO:0000256" key="4">
    <source>
        <dbReference type="SAM" id="MobiDB-lite"/>
    </source>
</evidence>
<dbReference type="PANTHER" id="PTHR48102:SF7">
    <property type="entry name" value="ATP-DEPENDENT CLP PROTEASE ATP-BINDING SUBUNIT CLPX-LIKE, MITOCHONDRIAL"/>
    <property type="match status" value="1"/>
</dbReference>
<dbReference type="RefSeq" id="WP_185692650.1">
    <property type="nucleotide sequence ID" value="NZ_JACHVA010000080.1"/>
</dbReference>
<keyword evidence="8" id="KW-1185">Reference proteome</keyword>
<evidence type="ECO:0000259" key="5">
    <source>
        <dbReference type="SMART" id="SM00382"/>
    </source>
</evidence>
<evidence type="ECO:0000256" key="1">
    <source>
        <dbReference type="ARBA" id="ARBA00022741"/>
    </source>
</evidence>
<dbReference type="SUPFAM" id="SSF52540">
    <property type="entry name" value="P-loop containing nucleoside triphosphate hydrolases"/>
    <property type="match status" value="1"/>
</dbReference>
<evidence type="ECO:0000256" key="3">
    <source>
        <dbReference type="ARBA" id="ARBA00023186"/>
    </source>
</evidence>
<keyword evidence="1" id="KW-0547">Nucleotide-binding</keyword>
<evidence type="ECO:0000313" key="8">
    <source>
        <dbReference type="Proteomes" id="UP000525652"/>
    </source>
</evidence>
<keyword evidence="7" id="KW-0645">Protease</keyword>
<dbReference type="GO" id="GO:0051603">
    <property type="term" value="P:proteolysis involved in protein catabolic process"/>
    <property type="evidence" value="ECO:0007669"/>
    <property type="project" value="TreeGrafter"/>
</dbReference>
<dbReference type="GO" id="GO:0008233">
    <property type="term" value="F:peptidase activity"/>
    <property type="evidence" value="ECO:0007669"/>
    <property type="project" value="UniProtKB-KW"/>
</dbReference>
<dbReference type="Gene3D" id="3.40.50.300">
    <property type="entry name" value="P-loop containing nucleotide triphosphate hydrolases"/>
    <property type="match status" value="1"/>
</dbReference>
<organism evidence="7 8">
    <name type="scientific">Puniceicoccus vermicola</name>
    <dbReference type="NCBI Taxonomy" id="388746"/>
    <lineage>
        <taxon>Bacteria</taxon>
        <taxon>Pseudomonadati</taxon>
        <taxon>Verrucomicrobiota</taxon>
        <taxon>Opitutia</taxon>
        <taxon>Puniceicoccales</taxon>
        <taxon>Puniceicoccaceae</taxon>
        <taxon>Puniceicoccus</taxon>
    </lineage>
</organism>
<dbReference type="SMART" id="SM01086">
    <property type="entry name" value="ClpB_D2-small"/>
    <property type="match status" value="1"/>
</dbReference>
<evidence type="ECO:0000313" key="7">
    <source>
        <dbReference type="EMBL" id="MBC2601950.1"/>
    </source>
</evidence>
<dbReference type="PANTHER" id="PTHR48102">
    <property type="entry name" value="ATP-DEPENDENT CLP PROTEASE ATP-BINDING SUBUNIT CLPX-LIKE, MITOCHONDRIAL-RELATED"/>
    <property type="match status" value="1"/>
</dbReference>
<evidence type="ECO:0000259" key="6">
    <source>
        <dbReference type="SMART" id="SM01086"/>
    </source>
</evidence>
<dbReference type="InterPro" id="IPR050052">
    <property type="entry name" value="ATP-dep_Clp_protease_ClpX"/>
</dbReference>
<accession>A0A7X1AZY4</accession>
<protein>
    <submittedName>
        <fullName evidence="7">ATP-dependent Clp protease ATP-binding subunit ClpX</fullName>
    </submittedName>
</protein>
<feature type="domain" description="Clp ATPase C-terminal" evidence="6">
    <location>
        <begin position="332"/>
        <end position="424"/>
    </location>
</feature>
<keyword evidence="3" id="KW-0143">Chaperone</keyword>
<dbReference type="PROSITE" id="PS00676">
    <property type="entry name" value="SIGMA54_INTERACT_2"/>
    <property type="match status" value="1"/>
</dbReference>
<dbReference type="EMBL" id="JACHVA010000080">
    <property type="protein sequence ID" value="MBC2601950.1"/>
    <property type="molecule type" value="Genomic_DNA"/>
</dbReference>
<dbReference type="NCBIfam" id="NF003745">
    <property type="entry name" value="PRK05342.1"/>
    <property type="match status" value="1"/>
</dbReference>
<dbReference type="InterPro" id="IPR025943">
    <property type="entry name" value="Sigma_54_int_dom_ATP-bd_2"/>
</dbReference>
<reference evidence="7 8" key="1">
    <citation type="submission" date="2020-07" db="EMBL/GenBank/DDBJ databases">
        <authorList>
            <person name="Feng X."/>
        </authorList>
    </citation>
    <scope>NUCLEOTIDE SEQUENCE [LARGE SCALE GENOMIC DNA]</scope>
    <source>
        <strain evidence="7 8">JCM14086</strain>
    </source>
</reference>
<feature type="compositionally biased region" description="Basic and acidic residues" evidence="4">
    <location>
        <begin position="1"/>
        <end position="17"/>
    </location>
</feature>
<sequence>MSDKDKDSDNPFEELQKHIQSIMGDPRVRMQGVHAKPAQPAQGSGDGGDGGEDDEEKTAKERLKRIRHFKLKPREVFNQLDRYVIGQKDAKKVLSVAVCDHYNHIRHQFENPDEAKSFEYQKQNILLLGPTGVGKTYLMKNLAKLIGVPFVKADATKFSETGYVGSDVEDLVRDLVKAADGDVDLAEKGIIYIDEIDKIASESTSGAKDVSGRGVQINLLKLMEETEVNPFSQTDMMGQMQAMMGGGGRGKSQRRINTRNILFIVSGAFDQLAKSIQKRIGKSGMGFASDVPEDDQELHRYLAHAETNDFIGYGFEPEFVGRIPVRVAFESLSSQDLAKILTTSEGSVLRQYIRDFENHGIRLEIDEEAIQAIAEKAHNEQTGARGVMSVLERLFRSSKFELPSTRVTELKVDQEFVKNPDAVLEQLLEEYGFDASEERKAIAGFCEQFEQDHGLRIHFSDDALSYLAERTAAEEKELPEFCETHFQDLPYGLKIVSRNTGEKTFQIDRACAENPDREISNWVIQSFQDDKKSEKDA</sequence>
<feature type="region of interest" description="Disordered" evidence="4">
    <location>
        <begin position="1"/>
        <end position="59"/>
    </location>
</feature>
<dbReference type="InterPro" id="IPR003593">
    <property type="entry name" value="AAA+_ATPase"/>
</dbReference>